<accession>A0A452YYJ0</accession>
<dbReference type="SUPFAM" id="SSF81383">
    <property type="entry name" value="F-box domain"/>
    <property type="match status" value="1"/>
</dbReference>
<feature type="compositionally biased region" description="Basic and acidic residues" evidence="1">
    <location>
        <begin position="19"/>
        <end position="32"/>
    </location>
</feature>
<reference evidence="3" key="4">
    <citation type="submission" date="2019-03" db="UniProtKB">
        <authorList>
            <consortium name="EnsemblPlants"/>
        </authorList>
    </citation>
    <scope>IDENTIFICATION</scope>
</reference>
<feature type="compositionally biased region" description="Low complexity" evidence="1">
    <location>
        <begin position="38"/>
        <end position="50"/>
    </location>
</feature>
<proteinExistence type="predicted"/>
<dbReference type="EnsemblPlants" id="AET1Gv20572400.1">
    <property type="protein sequence ID" value="AET1Gv20572400.1"/>
    <property type="gene ID" value="AET1Gv20572400"/>
</dbReference>
<reference evidence="3" key="5">
    <citation type="journal article" date="2021" name="G3 (Bethesda)">
        <title>Aegilops tauschii genome assembly Aet v5.0 features greater sequence contiguity and improved annotation.</title>
        <authorList>
            <person name="Wang L."/>
            <person name="Zhu T."/>
            <person name="Rodriguez J.C."/>
            <person name="Deal K.R."/>
            <person name="Dubcovsky J."/>
            <person name="McGuire P.E."/>
            <person name="Lux T."/>
            <person name="Spannagl M."/>
            <person name="Mayer K.F.X."/>
            <person name="Baldrich P."/>
            <person name="Meyers B.C."/>
            <person name="Huo N."/>
            <person name="Gu Y.Q."/>
            <person name="Zhou H."/>
            <person name="Devos K.M."/>
            <person name="Bennetzen J.L."/>
            <person name="Unver T."/>
            <person name="Budak H."/>
            <person name="Gulick P.J."/>
            <person name="Galiba G."/>
            <person name="Kalapos B."/>
            <person name="Nelson D.R."/>
            <person name="Li P."/>
            <person name="You F.M."/>
            <person name="Luo M.C."/>
            <person name="Dvorak J."/>
        </authorList>
    </citation>
    <scope>NUCLEOTIDE SEQUENCE [LARGE SCALE GENOMIC DNA]</scope>
    <source>
        <strain evidence="3">cv. AL8/78</strain>
    </source>
</reference>
<evidence type="ECO:0000313" key="3">
    <source>
        <dbReference type="EnsemblPlants" id="AET1Gv20572400.1"/>
    </source>
</evidence>
<reference evidence="4" key="1">
    <citation type="journal article" date="2014" name="Science">
        <title>Ancient hybridizations among the ancestral genomes of bread wheat.</title>
        <authorList>
            <consortium name="International Wheat Genome Sequencing Consortium,"/>
            <person name="Marcussen T."/>
            <person name="Sandve S.R."/>
            <person name="Heier L."/>
            <person name="Spannagl M."/>
            <person name="Pfeifer M."/>
            <person name="Jakobsen K.S."/>
            <person name="Wulff B.B."/>
            <person name="Steuernagel B."/>
            <person name="Mayer K.F."/>
            <person name="Olsen O.A."/>
        </authorList>
    </citation>
    <scope>NUCLEOTIDE SEQUENCE [LARGE SCALE GENOMIC DNA]</scope>
    <source>
        <strain evidence="4">cv. AL8/78</strain>
    </source>
</reference>
<reference evidence="4" key="2">
    <citation type="journal article" date="2017" name="Nat. Plants">
        <title>The Aegilops tauschii genome reveals multiple impacts of transposons.</title>
        <authorList>
            <person name="Zhao G."/>
            <person name="Zou C."/>
            <person name="Li K."/>
            <person name="Wang K."/>
            <person name="Li T."/>
            <person name="Gao L."/>
            <person name="Zhang X."/>
            <person name="Wang H."/>
            <person name="Yang Z."/>
            <person name="Liu X."/>
            <person name="Jiang W."/>
            <person name="Mao L."/>
            <person name="Kong X."/>
            <person name="Jiao Y."/>
            <person name="Jia J."/>
        </authorList>
    </citation>
    <scope>NUCLEOTIDE SEQUENCE [LARGE SCALE GENOMIC DNA]</scope>
    <source>
        <strain evidence="4">cv. AL8/78</strain>
    </source>
</reference>
<dbReference type="AlphaFoldDB" id="A0A452YYJ0"/>
<protein>
    <recommendedName>
        <fullName evidence="2">F-box protein AT5G49610-like beta-propeller domain-containing protein</fullName>
    </recommendedName>
</protein>
<sequence length="557" mass="62405">KSTKTVRRTFANATSCGERSPDMPIQEKEHSTRLLPHSPQSTAMASQSQQPPSPPPPPEPTSISSLTDDLLREIFLRLPDLPTLVRAAITCRPFLCLVRSSRAFRRRFRELHASPILALFLTPYMRAVIPSASGSPDPDTTAAFADLLGDDDATEWGTDSQIPYSDGYVAFVNRSTDQTASYSPLNIGAPAQAQALDIYPKPPREGVDAWLEFYTLPPDQEGQRPSRVVCVRHDSSWACARVAVFSSHAMKCQIFPESRGLLLERDRCTIRKLVHGFVCWLQSENCILALNTVTFQFSRMYLPPPLRGPYTYLSFELGQTKDGKLCIVHLQEFTLSVWLWTPDDDGVERFMLHKMFQLHTIVKEITKRSVLDNVDAGEHMNVTDGFVYLSVVHGRGMQSSQWFLSFCLETAEVKLLFEKTCRIRCLVDPYIMAWPPSLMHDKGDSETEVAGDTVGDDGPVGTEEVSPVLFTALQSFKEALIDDDNAKLVEMDAFLVDDEISSLLNKISTLEAGLAAGRDCVLRRAHSNIYVEGVERRSWWEMCKGMLGRVSSHFFAN</sequence>
<name>A0A452YYJ0_AEGTS</name>
<dbReference type="Pfam" id="PF23635">
    <property type="entry name" value="Beta-prop_AT5G49610-like"/>
    <property type="match status" value="1"/>
</dbReference>
<dbReference type="PANTHER" id="PTHR33207">
    <property type="entry name" value="F-BOX DOMAIN CONTAINING PROTEIN-RELATED"/>
    <property type="match status" value="1"/>
</dbReference>
<dbReference type="InterPro" id="IPR056594">
    <property type="entry name" value="AT5G49610-like_b-prop"/>
</dbReference>
<dbReference type="Gramene" id="AET1Gv20572400.1">
    <property type="protein sequence ID" value="AET1Gv20572400.1"/>
    <property type="gene ID" value="AET1Gv20572400"/>
</dbReference>
<evidence type="ECO:0000259" key="2">
    <source>
        <dbReference type="Pfam" id="PF23635"/>
    </source>
</evidence>
<reference evidence="3" key="3">
    <citation type="journal article" date="2017" name="Nature">
        <title>Genome sequence of the progenitor of the wheat D genome Aegilops tauschii.</title>
        <authorList>
            <person name="Luo M.C."/>
            <person name="Gu Y.Q."/>
            <person name="Puiu D."/>
            <person name="Wang H."/>
            <person name="Twardziok S.O."/>
            <person name="Deal K.R."/>
            <person name="Huo N."/>
            <person name="Zhu T."/>
            <person name="Wang L."/>
            <person name="Wang Y."/>
            <person name="McGuire P.E."/>
            <person name="Liu S."/>
            <person name="Long H."/>
            <person name="Ramasamy R.K."/>
            <person name="Rodriguez J.C."/>
            <person name="Van S.L."/>
            <person name="Yuan L."/>
            <person name="Wang Z."/>
            <person name="Xia Z."/>
            <person name="Xiao L."/>
            <person name="Anderson O.D."/>
            <person name="Ouyang S."/>
            <person name="Liang Y."/>
            <person name="Zimin A.V."/>
            <person name="Pertea G."/>
            <person name="Qi P."/>
            <person name="Bennetzen J.L."/>
            <person name="Dai X."/>
            <person name="Dawson M.W."/>
            <person name="Muller H.G."/>
            <person name="Kugler K."/>
            <person name="Rivarola-Duarte L."/>
            <person name="Spannagl M."/>
            <person name="Mayer K.F.X."/>
            <person name="Lu F.H."/>
            <person name="Bevan M.W."/>
            <person name="Leroy P."/>
            <person name="Li P."/>
            <person name="You F.M."/>
            <person name="Sun Q."/>
            <person name="Liu Z."/>
            <person name="Lyons E."/>
            <person name="Wicker T."/>
            <person name="Salzberg S.L."/>
            <person name="Devos K.M."/>
            <person name="Dvorak J."/>
        </authorList>
    </citation>
    <scope>NUCLEOTIDE SEQUENCE [LARGE SCALE GENOMIC DNA]</scope>
    <source>
        <strain evidence="3">cv. AL8/78</strain>
    </source>
</reference>
<organism evidence="3 4">
    <name type="scientific">Aegilops tauschii subsp. strangulata</name>
    <name type="common">Goatgrass</name>
    <dbReference type="NCBI Taxonomy" id="200361"/>
    <lineage>
        <taxon>Eukaryota</taxon>
        <taxon>Viridiplantae</taxon>
        <taxon>Streptophyta</taxon>
        <taxon>Embryophyta</taxon>
        <taxon>Tracheophyta</taxon>
        <taxon>Spermatophyta</taxon>
        <taxon>Magnoliopsida</taxon>
        <taxon>Liliopsida</taxon>
        <taxon>Poales</taxon>
        <taxon>Poaceae</taxon>
        <taxon>BOP clade</taxon>
        <taxon>Pooideae</taxon>
        <taxon>Triticodae</taxon>
        <taxon>Triticeae</taxon>
        <taxon>Triticinae</taxon>
        <taxon>Aegilops</taxon>
    </lineage>
</organism>
<feature type="region of interest" description="Disordered" evidence="1">
    <location>
        <begin position="1"/>
        <end position="65"/>
    </location>
</feature>
<evidence type="ECO:0000313" key="4">
    <source>
        <dbReference type="Proteomes" id="UP000015105"/>
    </source>
</evidence>
<dbReference type="STRING" id="200361.A0A452YYJ0"/>
<feature type="domain" description="F-box protein AT5G49610-like beta-propeller" evidence="2">
    <location>
        <begin position="193"/>
        <end position="437"/>
    </location>
</feature>
<dbReference type="Proteomes" id="UP000015105">
    <property type="component" value="Chromosome 1D"/>
</dbReference>
<keyword evidence="4" id="KW-1185">Reference proteome</keyword>
<feature type="compositionally biased region" description="Pro residues" evidence="1">
    <location>
        <begin position="51"/>
        <end position="60"/>
    </location>
</feature>
<evidence type="ECO:0000256" key="1">
    <source>
        <dbReference type="SAM" id="MobiDB-lite"/>
    </source>
</evidence>
<dbReference type="InterPro" id="IPR036047">
    <property type="entry name" value="F-box-like_dom_sf"/>
</dbReference>